<name>A0A1Y2G9S9_9FUNG</name>
<dbReference type="AlphaFoldDB" id="A0A1Y2G9S9"/>
<protein>
    <submittedName>
        <fullName evidence="2">Uncharacterized protein</fullName>
    </submittedName>
</protein>
<gene>
    <name evidence="2" type="ORF">BCR41DRAFT_389775</name>
</gene>
<accession>A0A1Y2G9S9</accession>
<feature type="region of interest" description="Disordered" evidence="1">
    <location>
        <begin position="77"/>
        <end position="107"/>
    </location>
</feature>
<evidence type="ECO:0000313" key="3">
    <source>
        <dbReference type="Proteomes" id="UP000193648"/>
    </source>
</evidence>
<feature type="compositionally biased region" description="Low complexity" evidence="1">
    <location>
        <begin position="95"/>
        <end position="107"/>
    </location>
</feature>
<dbReference type="GeneID" id="33570002"/>
<comment type="caution">
    <text evidence="2">The sequence shown here is derived from an EMBL/GenBank/DDBJ whole genome shotgun (WGS) entry which is preliminary data.</text>
</comment>
<evidence type="ECO:0000313" key="2">
    <source>
        <dbReference type="EMBL" id="ORZ05016.1"/>
    </source>
</evidence>
<sequence length="154" mass="16169">MLTNKVSLAKIVSRKGRQLTPTSSYASKPTYTLPALLHPYPLVFYLKLPHCAQGSMPRRLPPTLRELPAINIYPEGIDQQAASPPSPSVATGSDANASSNGAAAPAAPVVPPRPLTFTMCAEVIGIAPDDGLQVVLLPSPSPPLSLSQEHNDGI</sequence>
<dbReference type="Proteomes" id="UP000193648">
    <property type="component" value="Unassembled WGS sequence"/>
</dbReference>
<feature type="compositionally biased region" description="Polar residues" evidence="1">
    <location>
        <begin position="80"/>
        <end position="94"/>
    </location>
</feature>
<evidence type="ECO:0000256" key="1">
    <source>
        <dbReference type="SAM" id="MobiDB-lite"/>
    </source>
</evidence>
<organism evidence="2 3">
    <name type="scientific">Lobosporangium transversale</name>
    <dbReference type="NCBI Taxonomy" id="64571"/>
    <lineage>
        <taxon>Eukaryota</taxon>
        <taxon>Fungi</taxon>
        <taxon>Fungi incertae sedis</taxon>
        <taxon>Mucoromycota</taxon>
        <taxon>Mortierellomycotina</taxon>
        <taxon>Mortierellomycetes</taxon>
        <taxon>Mortierellales</taxon>
        <taxon>Mortierellaceae</taxon>
        <taxon>Lobosporangium</taxon>
    </lineage>
</organism>
<reference evidence="2 3" key="1">
    <citation type="submission" date="2016-07" db="EMBL/GenBank/DDBJ databases">
        <title>Pervasive Adenine N6-methylation of Active Genes in Fungi.</title>
        <authorList>
            <consortium name="DOE Joint Genome Institute"/>
            <person name="Mondo S.J."/>
            <person name="Dannebaum R.O."/>
            <person name="Kuo R.C."/>
            <person name="Labutti K."/>
            <person name="Haridas S."/>
            <person name="Kuo A."/>
            <person name="Salamov A."/>
            <person name="Ahrendt S.R."/>
            <person name="Lipzen A."/>
            <person name="Sullivan W."/>
            <person name="Andreopoulos W.B."/>
            <person name="Clum A."/>
            <person name="Lindquist E."/>
            <person name="Daum C."/>
            <person name="Ramamoorthy G.K."/>
            <person name="Gryganskyi A."/>
            <person name="Culley D."/>
            <person name="Magnuson J.K."/>
            <person name="James T.Y."/>
            <person name="O'Malley M.A."/>
            <person name="Stajich J.E."/>
            <person name="Spatafora J.W."/>
            <person name="Visel A."/>
            <person name="Grigoriev I.V."/>
        </authorList>
    </citation>
    <scope>NUCLEOTIDE SEQUENCE [LARGE SCALE GENOMIC DNA]</scope>
    <source>
        <strain evidence="2 3">NRRL 3116</strain>
    </source>
</reference>
<dbReference type="EMBL" id="MCFF01000053">
    <property type="protein sequence ID" value="ORZ05016.1"/>
    <property type="molecule type" value="Genomic_DNA"/>
</dbReference>
<proteinExistence type="predicted"/>
<dbReference type="RefSeq" id="XP_021876880.1">
    <property type="nucleotide sequence ID" value="XM_022028159.1"/>
</dbReference>
<keyword evidence="3" id="KW-1185">Reference proteome</keyword>
<dbReference type="InParanoid" id="A0A1Y2G9S9"/>